<evidence type="ECO:0000256" key="6">
    <source>
        <dbReference type="SAM" id="Phobius"/>
    </source>
</evidence>
<feature type="transmembrane region" description="Helical" evidence="6">
    <location>
        <begin position="476"/>
        <end position="500"/>
    </location>
</feature>
<dbReference type="Proteomes" id="UP000509249">
    <property type="component" value="Chromosome"/>
</dbReference>
<accession>A0AB35HB65</accession>
<protein>
    <submittedName>
        <fullName evidence="8">Polysaccharide biosynthesis protein</fullName>
    </submittedName>
    <submittedName>
        <fullName evidence="7">Stage V sporulation protein B</fullName>
    </submittedName>
</protein>
<evidence type="ECO:0000313" key="10">
    <source>
        <dbReference type="Proteomes" id="UP001198010"/>
    </source>
</evidence>
<feature type="transmembrane region" description="Helical" evidence="6">
    <location>
        <begin position="181"/>
        <end position="206"/>
    </location>
</feature>
<keyword evidence="4 6" id="KW-1133">Transmembrane helix</keyword>
<evidence type="ECO:0000313" key="8">
    <source>
        <dbReference type="EMBL" id="MCB8606267.1"/>
    </source>
</evidence>
<feature type="transmembrane region" description="Helical" evidence="6">
    <location>
        <begin position="329"/>
        <end position="348"/>
    </location>
</feature>
<dbReference type="InterPro" id="IPR050833">
    <property type="entry name" value="Poly_Biosynth_Transport"/>
</dbReference>
<keyword evidence="3 6" id="KW-0812">Transmembrane</keyword>
<dbReference type="PANTHER" id="PTHR30250">
    <property type="entry name" value="PST FAMILY PREDICTED COLANIC ACID TRANSPORTER"/>
    <property type="match status" value="1"/>
</dbReference>
<organism evidence="8 10">
    <name type="scientific">Veillonella nakazawae</name>
    <dbReference type="NCBI Taxonomy" id="2682456"/>
    <lineage>
        <taxon>Bacteria</taxon>
        <taxon>Bacillati</taxon>
        <taxon>Bacillota</taxon>
        <taxon>Negativicutes</taxon>
        <taxon>Veillonellales</taxon>
        <taxon>Veillonellaceae</taxon>
        <taxon>Veillonella</taxon>
    </lineage>
</organism>
<feature type="transmembrane region" description="Helical" evidence="6">
    <location>
        <begin position="155"/>
        <end position="175"/>
    </location>
</feature>
<evidence type="ECO:0000256" key="3">
    <source>
        <dbReference type="ARBA" id="ARBA00022692"/>
    </source>
</evidence>
<feature type="transmembrane region" description="Helical" evidence="6">
    <location>
        <begin position="451"/>
        <end position="470"/>
    </location>
</feature>
<evidence type="ECO:0000256" key="1">
    <source>
        <dbReference type="ARBA" id="ARBA00004651"/>
    </source>
</evidence>
<dbReference type="Proteomes" id="UP001198010">
    <property type="component" value="Unassembled WGS sequence"/>
</dbReference>
<keyword evidence="5 6" id="KW-0472">Membrane</keyword>
<proteinExistence type="predicted"/>
<evidence type="ECO:0000256" key="5">
    <source>
        <dbReference type="ARBA" id="ARBA00023136"/>
    </source>
</evidence>
<keyword evidence="2" id="KW-1003">Cell membrane</keyword>
<dbReference type="GO" id="GO:0005886">
    <property type="term" value="C:plasma membrane"/>
    <property type="evidence" value="ECO:0007669"/>
    <property type="project" value="UniProtKB-SubCell"/>
</dbReference>
<evidence type="ECO:0000313" key="9">
    <source>
        <dbReference type="Proteomes" id="UP000509249"/>
    </source>
</evidence>
<dbReference type="InterPro" id="IPR024923">
    <property type="entry name" value="PG_synth_SpoVB"/>
</dbReference>
<gene>
    <name evidence="7" type="primary">spoVB_1</name>
    <name evidence="8" type="ORF">LJD63_08345</name>
    <name evidence="7" type="ORF">VEIT17_04560</name>
</gene>
<reference evidence="8" key="2">
    <citation type="submission" date="2021-10" db="EMBL/GenBank/DDBJ databases">
        <title>Collection of gut derived symbiotic bacterial strains cultured from healthy donors.</title>
        <authorList>
            <person name="Lin H."/>
            <person name="Littmann E."/>
            <person name="Kohout C."/>
            <person name="Pamer E.G."/>
        </authorList>
    </citation>
    <scope>NUCLEOTIDE SEQUENCE</scope>
    <source>
        <strain evidence="8">DFI.4.35</strain>
    </source>
</reference>
<feature type="transmembrane region" description="Helical" evidence="6">
    <location>
        <begin position="385"/>
        <end position="405"/>
    </location>
</feature>
<feature type="transmembrane region" description="Helical" evidence="6">
    <location>
        <begin position="280"/>
        <end position="308"/>
    </location>
</feature>
<comment type="subcellular location">
    <subcellularLocation>
        <location evidence="1">Cell membrane</location>
        <topology evidence="1">Multi-pass membrane protein</topology>
    </subcellularLocation>
</comment>
<dbReference type="PIRSF" id="PIRSF038958">
    <property type="entry name" value="PG_synth_SpoVB"/>
    <property type="match status" value="1"/>
</dbReference>
<evidence type="ECO:0000256" key="2">
    <source>
        <dbReference type="ARBA" id="ARBA00022475"/>
    </source>
</evidence>
<keyword evidence="9" id="KW-1185">Reference proteome</keyword>
<dbReference type="InterPro" id="IPR002797">
    <property type="entry name" value="Polysacc_synth"/>
</dbReference>
<dbReference type="AlphaFoldDB" id="A0AB35HB65"/>
<name>A0AB35HB65_9FIRM</name>
<dbReference type="EMBL" id="AP022321">
    <property type="protein sequence ID" value="BBU34010.1"/>
    <property type="molecule type" value="Genomic_DNA"/>
</dbReference>
<dbReference type="CDD" id="cd13124">
    <property type="entry name" value="MATE_SpoVB_like"/>
    <property type="match status" value="1"/>
</dbReference>
<dbReference type="RefSeq" id="WP_178884585.1">
    <property type="nucleotide sequence ID" value="NZ_AP022321.1"/>
</dbReference>
<dbReference type="PANTHER" id="PTHR30250:SF21">
    <property type="entry name" value="LIPID II FLIPPASE MURJ"/>
    <property type="match status" value="1"/>
</dbReference>
<feature type="transmembrane region" description="Helical" evidence="6">
    <location>
        <begin position="121"/>
        <end position="143"/>
    </location>
</feature>
<evidence type="ECO:0000313" key="7">
    <source>
        <dbReference type="EMBL" id="BBU34010.1"/>
    </source>
</evidence>
<reference evidence="7 9" key="1">
    <citation type="journal article" date="2020" name="Int. J. Syst. Evol. Microbiol.">
        <title>Veillonella nakazawae sp. nov., an anaerobic gram-negative coccus isolated from the oral cavity of Japanese children.</title>
        <authorList>
            <person name="Mashima I."/>
            <person name="Theodorea C.F."/>
            <person name="Djais A.A."/>
            <person name="Kunihiro T."/>
            <person name="Kawamura Y."/>
            <person name="Otomo M."/>
            <person name="Saitoh M."/>
            <person name="Tamai R."/>
            <person name="Kiyoura Y."/>
        </authorList>
    </citation>
    <scope>NUCLEOTIDE SEQUENCE [LARGE SCALE GENOMIC DNA]</scope>
    <source>
        <strain evidence="7 9">T1-7</strain>
    </source>
</reference>
<evidence type="ECO:0000256" key="4">
    <source>
        <dbReference type="ARBA" id="ARBA00022989"/>
    </source>
</evidence>
<feature type="transmembrane region" description="Helical" evidence="6">
    <location>
        <begin position="89"/>
        <end position="109"/>
    </location>
</feature>
<feature type="transmembrane region" description="Helical" evidence="6">
    <location>
        <begin position="417"/>
        <end position="439"/>
    </location>
</feature>
<sequence>MNRFLKGAMILTLAGIIVKVIGAFSKVLIARVLGGEGIGLYMMAYPIYQIIVSISAAGIPVAISIMIAEKLANDDMRGVQQVFSVSLKVLTLLGLVFSVALYGSAQWLIDSHIITDPRALLAIQLLSPAIFIVTILSCFRGYFQGFQYMVPTGTSQVFEQIFRVSSMVGLAYYFIDRGLHLAAGGATFATFPGVLAGLLVLIYFYYRQRRVRAQMLAQQNPNAVGESNSSVVKRLFSLAIPVSMANIMLPMVSLIDTFIVPKRLMDIGYYLNEATTQFGYLTGMATSLIGLPIILTTSLAASLVPAVSEAHAQGDVHRIVQRAGTAIKIANIFTIPACIGLCVLATPISKLIYATPHAGPVIAVISLSIIFLGWQQITAGILQGLGRTVIPMIAIFIGLLAKTFLDYELTGTIELGINGAAWATNLNFAIAALINYIFVKKYVGSVLNKLELLKIVVSAMAMGGATQVVYVTTVELFGNGGAVAAAIIVAVFVYGLSLWLTKAVVKADMYHFPVIGKRLQARRDKEEAKLYEEQY</sequence>
<dbReference type="EMBL" id="JAJDLA010000015">
    <property type="protein sequence ID" value="MCB8606267.1"/>
    <property type="molecule type" value="Genomic_DNA"/>
</dbReference>
<dbReference type="Pfam" id="PF01943">
    <property type="entry name" value="Polysacc_synt"/>
    <property type="match status" value="1"/>
</dbReference>
<feature type="transmembrane region" description="Helical" evidence="6">
    <location>
        <begin position="354"/>
        <end position="373"/>
    </location>
</feature>
<feature type="transmembrane region" description="Helical" evidence="6">
    <location>
        <begin position="235"/>
        <end position="260"/>
    </location>
</feature>
<feature type="transmembrane region" description="Helical" evidence="6">
    <location>
        <begin position="47"/>
        <end position="68"/>
    </location>
</feature>